<dbReference type="PANTHER" id="PTHR28011:SF1">
    <property type="entry name" value="NON-CLASSICAL EXPORT PROTEIN 1"/>
    <property type="match status" value="1"/>
</dbReference>
<evidence type="ECO:0000313" key="2">
    <source>
        <dbReference type="Proteomes" id="UP000094112"/>
    </source>
</evidence>
<dbReference type="InterPro" id="IPR024242">
    <property type="entry name" value="NCE101"/>
</dbReference>
<gene>
    <name evidence="1" type="ORF">WICANDRAFT_59745</name>
</gene>
<dbReference type="GO" id="GO:0009306">
    <property type="term" value="P:protein secretion"/>
    <property type="evidence" value="ECO:0007669"/>
    <property type="project" value="InterPro"/>
</dbReference>
<evidence type="ECO:0000313" key="1">
    <source>
        <dbReference type="EMBL" id="ODQ61663.1"/>
    </source>
</evidence>
<dbReference type="Proteomes" id="UP000094112">
    <property type="component" value="Unassembled WGS sequence"/>
</dbReference>
<dbReference type="OrthoDB" id="2155101at2759"/>
<dbReference type="GeneID" id="30200112"/>
<dbReference type="STRING" id="683960.A0A1E3P8C4"/>
<dbReference type="Pfam" id="PF11654">
    <property type="entry name" value="NCE101"/>
    <property type="match status" value="1"/>
</dbReference>
<keyword evidence="2" id="KW-1185">Reference proteome</keyword>
<protein>
    <recommendedName>
        <fullName evidence="3">Non-classical export protein 1</fullName>
    </recommendedName>
</protein>
<reference evidence="1 2" key="1">
    <citation type="journal article" date="2016" name="Proc. Natl. Acad. Sci. U.S.A.">
        <title>Comparative genomics of biotechnologically important yeasts.</title>
        <authorList>
            <person name="Riley R."/>
            <person name="Haridas S."/>
            <person name="Wolfe K.H."/>
            <person name="Lopes M.R."/>
            <person name="Hittinger C.T."/>
            <person name="Goeker M."/>
            <person name="Salamov A.A."/>
            <person name="Wisecaver J.H."/>
            <person name="Long T.M."/>
            <person name="Calvey C.H."/>
            <person name="Aerts A.L."/>
            <person name="Barry K.W."/>
            <person name="Choi C."/>
            <person name="Clum A."/>
            <person name="Coughlan A.Y."/>
            <person name="Deshpande S."/>
            <person name="Douglass A.P."/>
            <person name="Hanson S.J."/>
            <person name="Klenk H.-P."/>
            <person name="LaButti K.M."/>
            <person name="Lapidus A."/>
            <person name="Lindquist E.A."/>
            <person name="Lipzen A.M."/>
            <person name="Meier-Kolthoff J.P."/>
            <person name="Ohm R.A."/>
            <person name="Otillar R.P."/>
            <person name="Pangilinan J.L."/>
            <person name="Peng Y."/>
            <person name="Rokas A."/>
            <person name="Rosa C.A."/>
            <person name="Scheuner C."/>
            <person name="Sibirny A.A."/>
            <person name="Slot J.C."/>
            <person name="Stielow J.B."/>
            <person name="Sun H."/>
            <person name="Kurtzman C.P."/>
            <person name="Blackwell M."/>
            <person name="Grigoriev I.V."/>
            <person name="Jeffries T.W."/>
        </authorList>
    </citation>
    <scope>NUCLEOTIDE SEQUENCE [LARGE SCALE GENOMIC DNA]</scope>
    <source>
        <strain evidence="2">ATCC 58044 / CBS 1984 / NCYC 433 / NRRL Y-366-8</strain>
    </source>
</reference>
<dbReference type="AlphaFoldDB" id="A0A1E3P8C4"/>
<name>A0A1E3P8C4_WICAA</name>
<dbReference type="PANTHER" id="PTHR28011">
    <property type="entry name" value="NON-CLASSICAL EXPORT PROTEIN 1"/>
    <property type="match status" value="1"/>
</dbReference>
<organism evidence="1 2">
    <name type="scientific">Wickerhamomyces anomalus (strain ATCC 58044 / CBS 1984 / NCYC 433 / NRRL Y-366-8)</name>
    <name type="common">Yeast</name>
    <name type="synonym">Hansenula anomala</name>
    <dbReference type="NCBI Taxonomy" id="683960"/>
    <lineage>
        <taxon>Eukaryota</taxon>
        <taxon>Fungi</taxon>
        <taxon>Dikarya</taxon>
        <taxon>Ascomycota</taxon>
        <taxon>Saccharomycotina</taxon>
        <taxon>Saccharomycetes</taxon>
        <taxon>Phaffomycetales</taxon>
        <taxon>Wickerhamomycetaceae</taxon>
        <taxon>Wickerhamomyces</taxon>
    </lineage>
</organism>
<dbReference type="EMBL" id="KV454208">
    <property type="protein sequence ID" value="ODQ61663.1"/>
    <property type="molecule type" value="Genomic_DNA"/>
</dbReference>
<proteinExistence type="predicted"/>
<dbReference type="RefSeq" id="XP_019040870.1">
    <property type="nucleotide sequence ID" value="XM_019182866.1"/>
</dbReference>
<sequence>MASYPYLISRTLDPLFGVFIGVASFYAHEQRVGRKPGHSLNELVAKRFSSEKKQ</sequence>
<accession>A0A1E3P8C4</accession>
<evidence type="ECO:0008006" key="3">
    <source>
        <dbReference type="Google" id="ProtNLM"/>
    </source>
</evidence>